<evidence type="ECO:0000256" key="10">
    <source>
        <dbReference type="ARBA" id="ARBA00023277"/>
    </source>
</evidence>
<comment type="caution">
    <text evidence="15">The sequence shown here is derived from an EMBL/GenBank/DDBJ whole genome shotgun (WGS) entry which is preliminary data.</text>
</comment>
<keyword evidence="16" id="KW-1185">Reference proteome</keyword>
<dbReference type="SUPFAM" id="SSF88713">
    <property type="entry name" value="Glycoside hydrolase/deacetylase"/>
    <property type="match status" value="1"/>
</dbReference>
<keyword evidence="6 13" id="KW-0732">Signal</keyword>
<keyword evidence="12" id="KW-0961">Cell wall biogenesis/degradation</keyword>
<dbReference type="GO" id="GO:0098552">
    <property type="term" value="C:side of membrane"/>
    <property type="evidence" value="ECO:0007669"/>
    <property type="project" value="UniProtKB-KW"/>
</dbReference>
<organism evidence="15 16">
    <name type="scientific">Naganishia liquefaciens</name>
    <dbReference type="NCBI Taxonomy" id="104408"/>
    <lineage>
        <taxon>Eukaryota</taxon>
        <taxon>Fungi</taxon>
        <taxon>Dikarya</taxon>
        <taxon>Basidiomycota</taxon>
        <taxon>Agaricomycotina</taxon>
        <taxon>Tremellomycetes</taxon>
        <taxon>Filobasidiales</taxon>
        <taxon>Filobasidiaceae</taxon>
        <taxon>Naganishia</taxon>
    </lineage>
</organism>
<dbReference type="GO" id="GO:0046872">
    <property type="term" value="F:metal ion binding"/>
    <property type="evidence" value="ECO:0007669"/>
    <property type="project" value="UniProtKB-KW"/>
</dbReference>
<dbReference type="GO" id="GO:0071555">
    <property type="term" value="P:cell wall organization"/>
    <property type="evidence" value="ECO:0007669"/>
    <property type="project" value="UniProtKB-KW"/>
</dbReference>
<comment type="cofactor">
    <cofactor evidence="1">
        <name>Co(2+)</name>
        <dbReference type="ChEBI" id="CHEBI:48828"/>
    </cofactor>
</comment>
<keyword evidence="10" id="KW-0119">Carbohydrate metabolism</keyword>
<name>A0A8H3TR32_9TREE</name>
<evidence type="ECO:0000313" key="16">
    <source>
        <dbReference type="Proteomes" id="UP000620104"/>
    </source>
</evidence>
<dbReference type="GO" id="GO:0005886">
    <property type="term" value="C:plasma membrane"/>
    <property type="evidence" value="ECO:0007669"/>
    <property type="project" value="UniProtKB-SubCell"/>
</dbReference>
<reference evidence="15" key="1">
    <citation type="submission" date="2020-07" db="EMBL/GenBank/DDBJ databases">
        <title>Draft Genome Sequence of a Deep-Sea Yeast, Naganishia (Cryptococcus) liquefaciens strain N6.</title>
        <authorList>
            <person name="Han Y.W."/>
            <person name="Kajitani R."/>
            <person name="Morimoto H."/>
            <person name="Parhat M."/>
            <person name="Tsubouchi H."/>
            <person name="Bakenova O."/>
            <person name="Ogata M."/>
            <person name="Argunhan B."/>
            <person name="Aoki R."/>
            <person name="Kajiwara S."/>
            <person name="Itoh T."/>
            <person name="Iwasaki H."/>
        </authorList>
    </citation>
    <scope>NUCLEOTIDE SEQUENCE</scope>
    <source>
        <strain evidence="15">N6</strain>
    </source>
</reference>
<dbReference type="PANTHER" id="PTHR46471">
    <property type="entry name" value="CHITIN DEACETYLASE"/>
    <property type="match status" value="1"/>
</dbReference>
<sequence>MLSKIALNAAAVALSALLVSAAPTQLLKRDVSVVTRCNNDNQVALTWDDGPYNFEQDIAGRLAESGSKGTFFFNGNNWDCIYNHVDEIRALHAAGHTLGNHGWSHKDMTTLSADEMHDELWRVEEAFIRILGLKPRLFRPPYGSYNDLLLSVLSERGYTGCIIWDQDTQDGNEVPAYVSKGVYDQVNGGDIVLGHSVYDSTANDVVPYGINLLKSKGFELVAVDTCLGSQGSWPYEYMGEPQSGNWQC</sequence>
<dbReference type="GO" id="GO:0005975">
    <property type="term" value="P:carbohydrate metabolic process"/>
    <property type="evidence" value="ECO:0007669"/>
    <property type="project" value="InterPro"/>
</dbReference>
<keyword evidence="5" id="KW-0479">Metal-binding</keyword>
<evidence type="ECO:0000256" key="13">
    <source>
        <dbReference type="SAM" id="SignalP"/>
    </source>
</evidence>
<evidence type="ECO:0000256" key="12">
    <source>
        <dbReference type="ARBA" id="ARBA00023316"/>
    </source>
</evidence>
<evidence type="ECO:0000259" key="14">
    <source>
        <dbReference type="PROSITE" id="PS51677"/>
    </source>
</evidence>
<evidence type="ECO:0000256" key="2">
    <source>
        <dbReference type="ARBA" id="ARBA00004609"/>
    </source>
</evidence>
<keyword evidence="11" id="KW-0449">Lipoprotein</keyword>
<evidence type="ECO:0000256" key="11">
    <source>
        <dbReference type="ARBA" id="ARBA00023288"/>
    </source>
</evidence>
<evidence type="ECO:0000313" key="15">
    <source>
        <dbReference type="EMBL" id="GHJ85876.1"/>
    </source>
</evidence>
<dbReference type="Proteomes" id="UP000620104">
    <property type="component" value="Unassembled WGS sequence"/>
</dbReference>
<evidence type="ECO:0000256" key="1">
    <source>
        <dbReference type="ARBA" id="ARBA00001941"/>
    </source>
</evidence>
<feature type="signal peptide" evidence="13">
    <location>
        <begin position="1"/>
        <end position="21"/>
    </location>
</feature>
<keyword evidence="3" id="KW-1003">Cell membrane</keyword>
<keyword evidence="8" id="KW-0472">Membrane</keyword>
<protein>
    <recommendedName>
        <fullName evidence="14">NodB homology domain-containing protein</fullName>
    </recommendedName>
</protein>
<dbReference type="PROSITE" id="PS51677">
    <property type="entry name" value="NODB"/>
    <property type="match status" value="1"/>
</dbReference>
<evidence type="ECO:0000256" key="3">
    <source>
        <dbReference type="ARBA" id="ARBA00022475"/>
    </source>
</evidence>
<dbReference type="Gene3D" id="3.20.20.370">
    <property type="entry name" value="Glycoside hydrolase/deacetylase"/>
    <property type="match status" value="1"/>
</dbReference>
<keyword evidence="7" id="KW-0378">Hydrolase</keyword>
<keyword evidence="9" id="KW-0325">Glycoprotein</keyword>
<evidence type="ECO:0000256" key="4">
    <source>
        <dbReference type="ARBA" id="ARBA00022622"/>
    </source>
</evidence>
<dbReference type="GO" id="GO:0016810">
    <property type="term" value="F:hydrolase activity, acting on carbon-nitrogen (but not peptide) bonds"/>
    <property type="evidence" value="ECO:0007669"/>
    <property type="project" value="InterPro"/>
</dbReference>
<evidence type="ECO:0000256" key="7">
    <source>
        <dbReference type="ARBA" id="ARBA00022801"/>
    </source>
</evidence>
<evidence type="ECO:0000256" key="5">
    <source>
        <dbReference type="ARBA" id="ARBA00022723"/>
    </source>
</evidence>
<evidence type="ECO:0000256" key="9">
    <source>
        <dbReference type="ARBA" id="ARBA00023180"/>
    </source>
</evidence>
<evidence type="ECO:0000256" key="8">
    <source>
        <dbReference type="ARBA" id="ARBA00023136"/>
    </source>
</evidence>
<dbReference type="Pfam" id="PF01522">
    <property type="entry name" value="Polysacc_deac_1"/>
    <property type="match status" value="1"/>
</dbReference>
<evidence type="ECO:0000256" key="6">
    <source>
        <dbReference type="ARBA" id="ARBA00022729"/>
    </source>
</evidence>
<dbReference type="InterPro" id="IPR011330">
    <property type="entry name" value="Glyco_hydro/deAcase_b/a-brl"/>
</dbReference>
<accession>A0A8H3TR32</accession>
<dbReference type="EMBL" id="BLZA01000016">
    <property type="protein sequence ID" value="GHJ85876.1"/>
    <property type="molecule type" value="Genomic_DNA"/>
</dbReference>
<dbReference type="AlphaFoldDB" id="A0A8H3TR32"/>
<dbReference type="PANTHER" id="PTHR46471:SF2">
    <property type="entry name" value="CHITIN DEACETYLASE-RELATED"/>
    <property type="match status" value="1"/>
</dbReference>
<feature type="domain" description="NodB homology" evidence="14">
    <location>
        <begin position="41"/>
        <end position="221"/>
    </location>
</feature>
<dbReference type="InterPro" id="IPR002509">
    <property type="entry name" value="NODB_dom"/>
</dbReference>
<keyword evidence="4" id="KW-0336">GPI-anchor</keyword>
<comment type="subcellular location">
    <subcellularLocation>
        <location evidence="2">Cell membrane</location>
        <topology evidence="2">Lipid-anchor</topology>
        <topology evidence="2">GPI-anchor</topology>
    </subcellularLocation>
</comment>
<gene>
    <name evidence="15" type="ORF">NliqN6_2278</name>
</gene>
<dbReference type="OrthoDB" id="2125469at2759"/>
<proteinExistence type="predicted"/>
<feature type="chain" id="PRO_5034678711" description="NodB homology domain-containing protein" evidence="13">
    <location>
        <begin position="22"/>
        <end position="248"/>
    </location>
</feature>